<proteinExistence type="predicted"/>
<sequence>MKDREYKEAWNSLKDAMLEEYPAVDHEADVSNGDAERGVLSTYEKILKKMDQLDGTHEFSNILHDMNRSGK</sequence>
<protein>
    <recommendedName>
        <fullName evidence="3">General stress protein CsbD</fullName>
    </recommendedName>
</protein>
<comment type="caution">
    <text evidence="1">The sequence shown here is derived from an EMBL/GenBank/DDBJ whole genome shotgun (WGS) entry which is preliminary data.</text>
</comment>
<accession>A0AAW5LLQ2</accession>
<dbReference type="Proteomes" id="UP001204068">
    <property type="component" value="Unassembled WGS sequence"/>
</dbReference>
<reference evidence="1" key="1">
    <citation type="submission" date="2022-07" db="EMBL/GenBank/DDBJ databases">
        <title>Bacterial species isolated from the porcine tonsil microbiota.</title>
        <authorList>
            <person name="Oliveira I.M.F."/>
        </authorList>
    </citation>
    <scope>NUCLEOTIDE SEQUENCE</scope>
    <source>
        <strain evidence="1">8QC2O2</strain>
    </source>
</reference>
<organism evidence="1 2">
    <name type="scientific">Mammaliicoccus sciuri</name>
    <name type="common">Staphylococcus sciuri</name>
    <dbReference type="NCBI Taxonomy" id="1296"/>
    <lineage>
        <taxon>Bacteria</taxon>
        <taxon>Bacillati</taxon>
        <taxon>Bacillota</taxon>
        <taxon>Bacilli</taxon>
        <taxon>Bacillales</taxon>
        <taxon>Staphylococcaceae</taxon>
        <taxon>Mammaliicoccus</taxon>
    </lineage>
</organism>
<evidence type="ECO:0000313" key="1">
    <source>
        <dbReference type="EMBL" id="MCQ9303077.1"/>
    </source>
</evidence>
<dbReference type="AlphaFoldDB" id="A0AAW5LLQ2"/>
<evidence type="ECO:0000313" key="2">
    <source>
        <dbReference type="Proteomes" id="UP001204068"/>
    </source>
</evidence>
<gene>
    <name evidence="1" type="ORF">NQ032_05500</name>
</gene>
<evidence type="ECO:0008006" key="3">
    <source>
        <dbReference type="Google" id="ProtNLM"/>
    </source>
</evidence>
<dbReference type="EMBL" id="JANILD010000002">
    <property type="protein sequence ID" value="MCQ9303077.1"/>
    <property type="molecule type" value="Genomic_DNA"/>
</dbReference>
<name>A0AAW5LLQ2_MAMSC</name>
<dbReference type="RefSeq" id="WP_257099488.1">
    <property type="nucleotide sequence ID" value="NZ_JANILD010000002.1"/>
</dbReference>